<keyword evidence="8" id="KW-1185">Reference proteome</keyword>
<dbReference type="EC" id="2.1.1.107" evidence="1"/>
<organism evidence="7 8">
    <name type="scientific">Cymbomonas tetramitiformis</name>
    <dbReference type="NCBI Taxonomy" id="36881"/>
    <lineage>
        <taxon>Eukaryota</taxon>
        <taxon>Viridiplantae</taxon>
        <taxon>Chlorophyta</taxon>
        <taxon>Pyramimonadophyceae</taxon>
        <taxon>Pyramimonadales</taxon>
        <taxon>Pyramimonadaceae</taxon>
        <taxon>Cymbomonas</taxon>
    </lineage>
</organism>
<dbReference type="NCBIfam" id="TIGR01469">
    <property type="entry name" value="cobA_cysG_Cterm"/>
    <property type="match status" value="1"/>
</dbReference>
<dbReference type="Gene3D" id="3.40.1010.10">
    <property type="entry name" value="Cobalt-precorrin-4 Transmethylase, Domain 1"/>
    <property type="match status" value="1"/>
</dbReference>
<dbReference type="FunFam" id="3.40.1010.10:FF:000001">
    <property type="entry name" value="Siroheme synthase"/>
    <property type="match status" value="1"/>
</dbReference>
<dbReference type="InterPro" id="IPR014777">
    <property type="entry name" value="4pyrrole_Mease_sub1"/>
</dbReference>
<dbReference type="InterPro" id="IPR003043">
    <property type="entry name" value="Uropor_MeTrfase_CS"/>
</dbReference>
<reference evidence="7 8" key="1">
    <citation type="journal article" date="2015" name="Genome Biol. Evol.">
        <title>Comparative Genomics of a Bacterivorous Green Alga Reveals Evolutionary Causalities and Consequences of Phago-Mixotrophic Mode of Nutrition.</title>
        <authorList>
            <person name="Burns J.A."/>
            <person name="Paasch A."/>
            <person name="Narechania A."/>
            <person name="Kim E."/>
        </authorList>
    </citation>
    <scope>NUCLEOTIDE SEQUENCE [LARGE SCALE GENOMIC DNA]</scope>
    <source>
        <strain evidence="7 8">PLY_AMNH</strain>
    </source>
</reference>
<feature type="domain" description="Tetrapyrrole methylase" evidence="6">
    <location>
        <begin position="71"/>
        <end position="284"/>
    </location>
</feature>
<dbReference type="InterPro" id="IPR000878">
    <property type="entry name" value="4pyrrol_Mease"/>
</dbReference>
<name>A0AAE0F3C8_9CHLO</name>
<dbReference type="AlphaFoldDB" id="A0AAE0F3C8"/>
<keyword evidence="5" id="KW-0627">Porphyrin biosynthesis</keyword>
<dbReference type="GO" id="GO:0004851">
    <property type="term" value="F:uroporphyrin-III C-methyltransferase activity"/>
    <property type="evidence" value="ECO:0007669"/>
    <property type="project" value="UniProtKB-EC"/>
</dbReference>
<dbReference type="FunFam" id="3.30.950.10:FF:000001">
    <property type="entry name" value="Siroheme synthase"/>
    <property type="match status" value="1"/>
</dbReference>
<dbReference type="InterPro" id="IPR014776">
    <property type="entry name" value="4pyrrole_Mease_sub2"/>
</dbReference>
<keyword evidence="3" id="KW-0808">Transferase</keyword>
<evidence type="ECO:0000256" key="3">
    <source>
        <dbReference type="ARBA" id="ARBA00022679"/>
    </source>
</evidence>
<keyword evidence="2 7" id="KW-0489">Methyltransferase</keyword>
<dbReference type="EMBL" id="LGRX02027045">
    <property type="protein sequence ID" value="KAK3249877.1"/>
    <property type="molecule type" value="Genomic_DNA"/>
</dbReference>
<sequence>MKFTSHPNSGFPHSSCGQYSFTDYEKNERSLQRCKCSGTQHDWEVDDVGPDLSEALSALRERFGDKSQKGRVYLVGTGPGDPGYLTLRAVELMQSADVILYDRLVSNEILEYVHDAAIMIYVGKQKGYHTRSQDEIHELLLQFAGQGATVLRLKGGDPIVFGRGGEEMDFLRQRGIQVQTVSGITAASGIGSELGIPLTHRGLSNSVTFLTGHSRDGGFDTTAELAAHAKQNSTLVVYMGLGALPTLTATLQDQGIKPLTPAVAIMKGTTADQRAVFAPLGELAEAVEDAGLKSPTLMMIGEVVSLSPLYPGDGARADVDSHTINAIFGKGFTPLSSEDPSIDLEQGTERLSK</sequence>
<dbReference type="InterPro" id="IPR050161">
    <property type="entry name" value="Siro_Cobalamin_biosynth"/>
</dbReference>
<dbReference type="NCBIfam" id="NF004790">
    <property type="entry name" value="PRK06136.1"/>
    <property type="match status" value="1"/>
</dbReference>
<proteinExistence type="predicted"/>
<dbReference type="SUPFAM" id="SSF53790">
    <property type="entry name" value="Tetrapyrrole methylase"/>
    <property type="match status" value="1"/>
</dbReference>
<dbReference type="GO" id="GO:0032259">
    <property type="term" value="P:methylation"/>
    <property type="evidence" value="ECO:0007669"/>
    <property type="project" value="UniProtKB-KW"/>
</dbReference>
<accession>A0AAE0F3C8</accession>
<evidence type="ECO:0000256" key="1">
    <source>
        <dbReference type="ARBA" id="ARBA00012162"/>
    </source>
</evidence>
<dbReference type="Pfam" id="PF00590">
    <property type="entry name" value="TP_methylase"/>
    <property type="match status" value="1"/>
</dbReference>
<dbReference type="Gene3D" id="3.30.950.10">
    <property type="entry name" value="Methyltransferase, Cobalt-precorrin-4 Transmethylase, Domain 2"/>
    <property type="match status" value="1"/>
</dbReference>
<protein>
    <recommendedName>
        <fullName evidence="1">uroporphyrinogen-III C-methyltransferase</fullName>
        <ecNumber evidence="1">2.1.1.107</ecNumber>
    </recommendedName>
</protein>
<evidence type="ECO:0000256" key="2">
    <source>
        <dbReference type="ARBA" id="ARBA00022603"/>
    </source>
</evidence>
<comment type="caution">
    <text evidence="7">The sequence shown here is derived from an EMBL/GenBank/DDBJ whole genome shotgun (WGS) entry which is preliminary data.</text>
</comment>
<dbReference type="Proteomes" id="UP001190700">
    <property type="component" value="Unassembled WGS sequence"/>
</dbReference>
<evidence type="ECO:0000256" key="4">
    <source>
        <dbReference type="ARBA" id="ARBA00022691"/>
    </source>
</evidence>
<gene>
    <name evidence="7" type="ORF">CYMTET_40715</name>
</gene>
<evidence type="ECO:0000313" key="8">
    <source>
        <dbReference type="Proteomes" id="UP001190700"/>
    </source>
</evidence>
<dbReference type="PANTHER" id="PTHR45790:SF3">
    <property type="entry name" value="S-ADENOSYL-L-METHIONINE-DEPENDENT UROPORPHYRINOGEN III METHYLTRANSFERASE, CHLOROPLASTIC"/>
    <property type="match status" value="1"/>
</dbReference>
<evidence type="ECO:0000256" key="5">
    <source>
        <dbReference type="ARBA" id="ARBA00023244"/>
    </source>
</evidence>
<evidence type="ECO:0000313" key="7">
    <source>
        <dbReference type="EMBL" id="KAK3249877.1"/>
    </source>
</evidence>
<dbReference type="InterPro" id="IPR035996">
    <property type="entry name" value="4pyrrol_Methylase_sf"/>
</dbReference>
<dbReference type="PANTHER" id="PTHR45790">
    <property type="entry name" value="SIROHEME SYNTHASE-RELATED"/>
    <property type="match status" value="1"/>
</dbReference>
<dbReference type="CDD" id="cd11642">
    <property type="entry name" value="SUMT"/>
    <property type="match status" value="1"/>
</dbReference>
<dbReference type="PROSITE" id="PS00839">
    <property type="entry name" value="SUMT_1"/>
    <property type="match status" value="1"/>
</dbReference>
<dbReference type="GO" id="GO:0019354">
    <property type="term" value="P:siroheme biosynthetic process"/>
    <property type="evidence" value="ECO:0007669"/>
    <property type="project" value="InterPro"/>
</dbReference>
<evidence type="ECO:0000259" key="6">
    <source>
        <dbReference type="Pfam" id="PF00590"/>
    </source>
</evidence>
<keyword evidence="4" id="KW-0949">S-adenosyl-L-methionine</keyword>
<dbReference type="InterPro" id="IPR006366">
    <property type="entry name" value="CobA/CysG_C"/>
</dbReference>